<feature type="signal peptide" evidence="2">
    <location>
        <begin position="1"/>
        <end position="19"/>
    </location>
</feature>
<accession>A0A2Z4IYB9</accession>
<evidence type="ECO:0008006" key="5">
    <source>
        <dbReference type="Google" id="ProtNLM"/>
    </source>
</evidence>
<keyword evidence="1" id="KW-0472">Membrane</keyword>
<evidence type="ECO:0000313" key="4">
    <source>
        <dbReference type="Proteomes" id="UP000249616"/>
    </source>
</evidence>
<sequence length="224" mass="22967">MATMATGSALRLTRSALFAAVCVATTGLGHALTTGRTLPGWVVACAFTAVAVLGWCLSNRDRSAAAVTGSTVVTQFALHLAFTISQLPGRDPRPELSAHAGATHSDHAPEGRSHAMEAAVLLGDHATATSGHGACAGVWLAHAAAGALCGLWMWRGDAAVLGLGRLLLLMLWAPLRRVGRLAGVAVPKPPAALHPAHTAAPAPGRVLLHHVVSRRGPPVLLLSF</sequence>
<evidence type="ECO:0000256" key="2">
    <source>
        <dbReference type="SAM" id="SignalP"/>
    </source>
</evidence>
<dbReference type="EMBL" id="CP030073">
    <property type="protein sequence ID" value="AWW37596.1"/>
    <property type="molecule type" value="Genomic_DNA"/>
</dbReference>
<proteinExistence type="predicted"/>
<gene>
    <name evidence="3" type="ORF">DN051_13810</name>
</gene>
<dbReference type="AlphaFoldDB" id="A0A2Z4IYB9"/>
<feature type="chain" id="PRO_5016462455" description="Integral membrane protein" evidence="2">
    <location>
        <begin position="20"/>
        <end position="224"/>
    </location>
</feature>
<protein>
    <recommendedName>
        <fullName evidence="5">Integral membrane protein</fullName>
    </recommendedName>
</protein>
<keyword evidence="1" id="KW-0812">Transmembrane</keyword>
<keyword evidence="2" id="KW-0732">Signal</keyword>
<evidence type="ECO:0000313" key="3">
    <source>
        <dbReference type="EMBL" id="AWW37596.1"/>
    </source>
</evidence>
<organism evidence="3 4">
    <name type="scientific">Streptomyces cadmiisoli</name>
    <dbReference type="NCBI Taxonomy" id="2184053"/>
    <lineage>
        <taxon>Bacteria</taxon>
        <taxon>Bacillati</taxon>
        <taxon>Actinomycetota</taxon>
        <taxon>Actinomycetes</taxon>
        <taxon>Kitasatosporales</taxon>
        <taxon>Streptomycetaceae</taxon>
        <taxon>Streptomyces</taxon>
        <taxon>Streptomyces aurantiacus group</taxon>
    </lineage>
</organism>
<feature type="transmembrane region" description="Helical" evidence="1">
    <location>
        <begin position="41"/>
        <end position="57"/>
    </location>
</feature>
<keyword evidence="1" id="KW-1133">Transmembrane helix</keyword>
<dbReference type="KEGG" id="scad:DN051_13810"/>
<reference evidence="3 4" key="1">
    <citation type="journal article" date="2019" name="Int. J. Syst. Evol. Microbiol.">
        <title>Streptomyces cadmiisoli sp. nov., a novel actinomycete isolated from cadmium-contaminated soil.</title>
        <authorList>
            <person name="Li K."/>
            <person name="Tang X."/>
            <person name="Zhao J."/>
            <person name="Guo Y."/>
            <person name="Tang Y."/>
            <person name="Gao J."/>
        </authorList>
    </citation>
    <scope>NUCLEOTIDE SEQUENCE [LARGE SCALE GENOMIC DNA]</scope>
    <source>
        <strain evidence="3 4">ZFG47</strain>
    </source>
</reference>
<dbReference type="Proteomes" id="UP000249616">
    <property type="component" value="Chromosome"/>
</dbReference>
<evidence type="ECO:0000256" key="1">
    <source>
        <dbReference type="SAM" id="Phobius"/>
    </source>
</evidence>
<name>A0A2Z4IYB9_9ACTN</name>
<keyword evidence="4" id="KW-1185">Reference proteome</keyword>